<dbReference type="InterPro" id="IPR025943">
    <property type="entry name" value="Sigma_54_int_dom_ATP-bd_2"/>
</dbReference>
<dbReference type="NCBIfam" id="TIGR00229">
    <property type="entry name" value="sensory_box"/>
    <property type="match status" value="1"/>
</dbReference>
<protein>
    <submittedName>
        <fullName evidence="9">PAS domain S-box protein</fullName>
    </submittedName>
</protein>
<dbReference type="SMART" id="SM00091">
    <property type="entry name" value="PAS"/>
    <property type="match status" value="1"/>
</dbReference>
<dbReference type="PROSITE" id="PS50112">
    <property type="entry name" value="PAS"/>
    <property type="match status" value="1"/>
</dbReference>
<feature type="domain" description="Sigma-54 factor interaction" evidence="6">
    <location>
        <begin position="145"/>
        <end position="374"/>
    </location>
</feature>
<keyword evidence="10" id="KW-1185">Reference proteome</keyword>
<dbReference type="Pfam" id="PF13426">
    <property type="entry name" value="PAS_9"/>
    <property type="match status" value="1"/>
</dbReference>
<dbReference type="AlphaFoldDB" id="A0A1W1H691"/>
<evidence type="ECO:0000259" key="7">
    <source>
        <dbReference type="PROSITE" id="PS50112"/>
    </source>
</evidence>
<dbReference type="RefSeq" id="WP_080804342.1">
    <property type="nucleotide sequence ID" value="NZ_LT828546.1"/>
</dbReference>
<dbReference type="InterPro" id="IPR002078">
    <property type="entry name" value="Sigma_54_int"/>
</dbReference>
<dbReference type="Pfam" id="PF02954">
    <property type="entry name" value="HTH_8"/>
    <property type="match status" value="1"/>
</dbReference>
<dbReference type="InterPro" id="IPR002197">
    <property type="entry name" value="HTH_Fis"/>
</dbReference>
<dbReference type="InterPro" id="IPR009057">
    <property type="entry name" value="Homeodomain-like_sf"/>
</dbReference>
<dbReference type="STRING" id="1246637.MTBBW1_1200029"/>
<evidence type="ECO:0000256" key="1">
    <source>
        <dbReference type="ARBA" id="ARBA00022741"/>
    </source>
</evidence>
<dbReference type="InterPro" id="IPR000014">
    <property type="entry name" value="PAS"/>
</dbReference>
<dbReference type="SUPFAM" id="SSF46689">
    <property type="entry name" value="Homeodomain-like"/>
    <property type="match status" value="1"/>
</dbReference>
<sequence length="475" mass="52988">MDIGKYWRTIIESVRDGVMIVNAKGNIIAANSTAQLMTGYTEDDLIGRSCRTLNCTGCTIIGKGEGKLWCGLFSRGMIRDRKCRITNRYNRSIHIMKSANVLYDDDGNIVGAVETLKDISDNVNYKNELISLKKTYQLDDGFHGIVGKSPVMQSLFEVIENVAASDTPVMILGESGTGKELVARAVHETGSRLGKPFIKVNCAALNENLLESELFGHIRGAYTGADKSRTGRFEAAHGGSIFLDEIGDIPMSIQVKLLRVLEEKKIERVGDNLSIDVDVRIITATNRNLDVLMKEGRFREDLFFRINVFPLNCPPLSVREGDIPLIIQHFVEVNTRKNGKNILGLSPDAMRQMVRYSWPGNVRELRNAVEYAFVLCHGSMITPEHLPDKVLQGMSKRNHCVGIVEGSIREDSNNQEKTSSAENAVVQKGKVQELEDALWAEKGNQSRAAERLGVSRVTVWKRMKKFGIDPKRFCP</sequence>
<keyword evidence="2" id="KW-0067">ATP-binding</keyword>
<dbReference type="PROSITE" id="PS00675">
    <property type="entry name" value="SIGMA54_INTERACT_1"/>
    <property type="match status" value="1"/>
</dbReference>
<name>A0A1W1H691_9BACT</name>
<evidence type="ECO:0000313" key="9">
    <source>
        <dbReference type="EMBL" id="SLM27954.1"/>
    </source>
</evidence>
<evidence type="ECO:0000259" key="8">
    <source>
        <dbReference type="PROSITE" id="PS50113"/>
    </source>
</evidence>
<dbReference type="InterPro" id="IPR003593">
    <property type="entry name" value="AAA+_ATPase"/>
</dbReference>
<reference evidence="9 10" key="1">
    <citation type="submission" date="2017-03" db="EMBL/GenBank/DDBJ databases">
        <authorList>
            <person name="Afonso C.L."/>
            <person name="Miller P.J."/>
            <person name="Scott M.A."/>
            <person name="Spackman E."/>
            <person name="Goraichik I."/>
            <person name="Dimitrov K.M."/>
            <person name="Suarez D.L."/>
            <person name="Swayne D.E."/>
        </authorList>
    </citation>
    <scope>NUCLEOTIDE SEQUENCE [LARGE SCALE GENOMIC DNA]</scope>
    <source>
        <strain evidence="9">PRJEB14757</strain>
    </source>
</reference>
<keyword evidence="3" id="KW-0805">Transcription regulation</keyword>
<keyword evidence="4" id="KW-0238">DNA-binding</keyword>
<dbReference type="PROSITE" id="PS50045">
    <property type="entry name" value="SIGMA54_INTERACT_4"/>
    <property type="match status" value="1"/>
</dbReference>
<feature type="domain" description="PAC" evidence="8">
    <location>
        <begin position="79"/>
        <end position="131"/>
    </location>
</feature>
<dbReference type="InterPro" id="IPR027417">
    <property type="entry name" value="P-loop_NTPase"/>
</dbReference>
<organism evidence="9 10">
    <name type="scientific">Desulfamplus magnetovallimortis</name>
    <dbReference type="NCBI Taxonomy" id="1246637"/>
    <lineage>
        <taxon>Bacteria</taxon>
        <taxon>Pseudomonadati</taxon>
        <taxon>Thermodesulfobacteriota</taxon>
        <taxon>Desulfobacteria</taxon>
        <taxon>Desulfobacterales</taxon>
        <taxon>Desulfobacteraceae</taxon>
        <taxon>Desulfamplus</taxon>
    </lineage>
</organism>
<accession>A0A1W1H691</accession>
<dbReference type="OrthoDB" id="5413348at2"/>
<dbReference type="FunFam" id="3.40.50.300:FF:000006">
    <property type="entry name" value="DNA-binding transcriptional regulator NtrC"/>
    <property type="match status" value="1"/>
</dbReference>
<dbReference type="SUPFAM" id="SSF52540">
    <property type="entry name" value="P-loop containing nucleoside triphosphate hydrolases"/>
    <property type="match status" value="1"/>
</dbReference>
<dbReference type="CDD" id="cd00130">
    <property type="entry name" value="PAS"/>
    <property type="match status" value="1"/>
</dbReference>
<proteinExistence type="predicted"/>
<evidence type="ECO:0000313" key="10">
    <source>
        <dbReference type="Proteomes" id="UP000191931"/>
    </source>
</evidence>
<dbReference type="Gene3D" id="3.40.50.300">
    <property type="entry name" value="P-loop containing nucleotide triphosphate hydrolases"/>
    <property type="match status" value="1"/>
</dbReference>
<dbReference type="PROSITE" id="PS50113">
    <property type="entry name" value="PAC"/>
    <property type="match status" value="1"/>
</dbReference>
<dbReference type="Proteomes" id="UP000191931">
    <property type="component" value="Unassembled WGS sequence"/>
</dbReference>
<dbReference type="Pfam" id="PF00158">
    <property type="entry name" value="Sigma54_activat"/>
    <property type="match status" value="1"/>
</dbReference>
<dbReference type="GO" id="GO:0005524">
    <property type="term" value="F:ATP binding"/>
    <property type="evidence" value="ECO:0007669"/>
    <property type="project" value="UniProtKB-KW"/>
</dbReference>
<dbReference type="GO" id="GO:0006355">
    <property type="term" value="P:regulation of DNA-templated transcription"/>
    <property type="evidence" value="ECO:0007669"/>
    <property type="project" value="InterPro"/>
</dbReference>
<evidence type="ECO:0000259" key="6">
    <source>
        <dbReference type="PROSITE" id="PS50045"/>
    </source>
</evidence>
<dbReference type="InterPro" id="IPR035965">
    <property type="entry name" value="PAS-like_dom_sf"/>
</dbReference>
<dbReference type="Pfam" id="PF25601">
    <property type="entry name" value="AAA_lid_14"/>
    <property type="match status" value="1"/>
</dbReference>
<dbReference type="InterPro" id="IPR025662">
    <property type="entry name" value="Sigma_54_int_dom_ATP-bd_1"/>
</dbReference>
<dbReference type="SMART" id="SM00382">
    <property type="entry name" value="AAA"/>
    <property type="match status" value="1"/>
</dbReference>
<evidence type="ECO:0000256" key="4">
    <source>
        <dbReference type="ARBA" id="ARBA00023125"/>
    </source>
</evidence>
<gene>
    <name evidence="9" type="ORF">MTBBW1_1200029</name>
</gene>
<dbReference type="CDD" id="cd00009">
    <property type="entry name" value="AAA"/>
    <property type="match status" value="1"/>
</dbReference>
<dbReference type="InterPro" id="IPR058031">
    <property type="entry name" value="AAA_lid_NorR"/>
</dbReference>
<keyword evidence="1" id="KW-0547">Nucleotide-binding</keyword>
<dbReference type="SUPFAM" id="SSF55785">
    <property type="entry name" value="PYP-like sensor domain (PAS domain)"/>
    <property type="match status" value="1"/>
</dbReference>
<evidence type="ECO:0000256" key="2">
    <source>
        <dbReference type="ARBA" id="ARBA00022840"/>
    </source>
</evidence>
<keyword evidence="5" id="KW-0804">Transcription</keyword>
<dbReference type="EMBL" id="FWEV01000025">
    <property type="protein sequence ID" value="SLM27954.1"/>
    <property type="molecule type" value="Genomic_DNA"/>
</dbReference>
<dbReference type="InterPro" id="IPR000700">
    <property type="entry name" value="PAS-assoc_C"/>
</dbReference>
<dbReference type="PRINTS" id="PR01590">
    <property type="entry name" value="HTHFIS"/>
</dbReference>
<feature type="domain" description="PAS" evidence="7">
    <location>
        <begin position="3"/>
        <end position="49"/>
    </location>
</feature>
<dbReference type="GO" id="GO:0043565">
    <property type="term" value="F:sequence-specific DNA binding"/>
    <property type="evidence" value="ECO:0007669"/>
    <property type="project" value="InterPro"/>
</dbReference>
<dbReference type="PROSITE" id="PS00676">
    <property type="entry name" value="SIGMA54_INTERACT_2"/>
    <property type="match status" value="1"/>
</dbReference>
<dbReference type="Gene3D" id="1.10.8.60">
    <property type="match status" value="1"/>
</dbReference>
<evidence type="ECO:0000256" key="3">
    <source>
        <dbReference type="ARBA" id="ARBA00023015"/>
    </source>
</evidence>
<evidence type="ECO:0000256" key="5">
    <source>
        <dbReference type="ARBA" id="ARBA00023163"/>
    </source>
</evidence>
<dbReference type="PROSITE" id="PS00688">
    <property type="entry name" value="SIGMA54_INTERACT_3"/>
    <property type="match status" value="1"/>
</dbReference>
<dbReference type="Gene3D" id="3.30.450.20">
    <property type="entry name" value="PAS domain"/>
    <property type="match status" value="1"/>
</dbReference>
<dbReference type="InterPro" id="IPR025944">
    <property type="entry name" value="Sigma_54_int_dom_CS"/>
</dbReference>
<dbReference type="PANTHER" id="PTHR32071:SF81">
    <property type="entry name" value="PROPIONATE CATABOLISM OPERON REGULATORY PROTEIN"/>
    <property type="match status" value="1"/>
</dbReference>
<dbReference type="Gene3D" id="1.10.10.60">
    <property type="entry name" value="Homeodomain-like"/>
    <property type="match status" value="1"/>
</dbReference>
<dbReference type="PANTHER" id="PTHR32071">
    <property type="entry name" value="TRANSCRIPTIONAL REGULATORY PROTEIN"/>
    <property type="match status" value="1"/>
</dbReference>